<protein>
    <recommendedName>
        <fullName evidence="5">Ubiquitin-like protease family profile domain-containing protein</fullName>
    </recommendedName>
</protein>
<evidence type="ECO:0000313" key="7">
    <source>
        <dbReference type="Proteomes" id="UP001237642"/>
    </source>
</evidence>
<comment type="similarity">
    <text evidence="1">Belongs to the peptidase C48 family.</text>
</comment>
<feature type="domain" description="Ubiquitin-like protease family profile" evidence="5">
    <location>
        <begin position="10"/>
        <end position="52"/>
    </location>
</feature>
<feature type="region of interest" description="Disordered" evidence="4">
    <location>
        <begin position="68"/>
        <end position="120"/>
    </location>
</feature>
<keyword evidence="3" id="KW-0378">Hydrolase</keyword>
<evidence type="ECO:0000313" key="6">
    <source>
        <dbReference type="EMBL" id="KAK1375618.1"/>
    </source>
</evidence>
<name>A0AAD8MKP3_9APIA</name>
<proteinExistence type="inferred from homology"/>
<dbReference type="EMBL" id="JAUIZM010000007">
    <property type="protein sequence ID" value="KAK1375618.1"/>
    <property type="molecule type" value="Genomic_DNA"/>
</dbReference>
<evidence type="ECO:0000256" key="1">
    <source>
        <dbReference type="ARBA" id="ARBA00005234"/>
    </source>
</evidence>
<comment type="caution">
    <text evidence="6">The sequence shown here is derived from an EMBL/GenBank/DDBJ whole genome shotgun (WGS) entry which is preliminary data.</text>
</comment>
<dbReference type="AlphaFoldDB" id="A0AAD8MKP3"/>
<evidence type="ECO:0000256" key="3">
    <source>
        <dbReference type="ARBA" id="ARBA00022801"/>
    </source>
</evidence>
<reference evidence="6" key="1">
    <citation type="submission" date="2023-02" db="EMBL/GenBank/DDBJ databases">
        <title>Genome of toxic invasive species Heracleum sosnowskyi carries increased number of genes despite the absence of recent whole-genome duplications.</title>
        <authorList>
            <person name="Schelkunov M."/>
            <person name="Shtratnikova V."/>
            <person name="Makarenko M."/>
            <person name="Klepikova A."/>
            <person name="Omelchenko D."/>
            <person name="Novikova G."/>
            <person name="Obukhova E."/>
            <person name="Bogdanov V."/>
            <person name="Penin A."/>
            <person name="Logacheva M."/>
        </authorList>
    </citation>
    <scope>NUCLEOTIDE SEQUENCE</scope>
    <source>
        <strain evidence="6">Hsosn_3</strain>
        <tissue evidence="6">Leaf</tissue>
    </source>
</reference>
<accession>A0AAD8MKP3</accession>
<dbReference type="Gene3D" id="3.40.395.10">
    <property type="entry name" value="Adenoviral Proteinase, Chain A"/>
    <property type="match status" value="1"/>
</dbReference>
<gene>
    <name evidence="6" type="ORF">POM88_031811</name>
</gene>
<dbReference type="GO" id="GO:0006508">
    <property type="term" value="P:proteolysis"/>
    <property type="evidence" value="ECO:0007669"/>
    <property type="project" value="UniProtKB-KW"/>
</dbReference>
<feature type="compositionally biased region" description="Basic and acidic residues" evidence="4">
    <location>
        <begin position="86"/>
        <end position="101"/>
    </location>
</feature>
<organism evidence="6 7">
    <name type="scientific">Heracleum sosnowskyi</name>
    <dbReference type="NCBI Taxonomy" id="360622"/>
    <lineage>
        <taxon>Eukaryota</taxon>
        <taxon>Viridiplantae</taxon>
        <taxon>Streptophyta</taxon>
        <taxon>Embryophyta</taxon>
        <taxon>Tracheophyta</taxon>
        <taxon>Spermatophyta</taxon>
        <taxon>Magnoliopsida</taxon>
        <taxon>eudicotyledons</taxon>
        <taxon>Gunneridae</taxon>
        <taxon>Pentapetalae</taxon>
        <taxon>asterids</taxon>
        <taxon>campanulids</taxon>
        <taxon>Apiales</taxon>
        <taxon>Apiaceae</taxon>
        <taxon>Apioideae</taxon>
        <taxon>apioid superclade</taxon>
        <taxon>Tordylieae</taxon>
        <taxon>Tordyliinae</taxon>
        <taxon>Heracleum</taxon>
    </lineage>
</organism>
<dbReference type="Pfam" id="PF02902">
    <property type="entry name" value="Peptidase_C48"/>
    <property type="match status" value="1"/>
</dbReference>
<evidence type="ECO:0000256" key="4">
    <source>
        <dbReference type="SAM" id="MobiDB-lite"/>
    </source>
</evidence>
<dbReference type="Proteomes" id="UP001237642">
    <property type="component" value="Unassembled WGS sequence"/>
</dbReference>
<dbReference type="InterPro" id="IPR003653">
    <property type="entry name" value="Peptidase_C48_C"/>
</dbReference>
<keyword evidence="2" id="KW-0645">Protease</keyword>
<dbReference type="SUPFAM" id="SSF54001">
    <property type="entry name" value="Cysteine proteinases"/>
    <property type="match status" value="1"/>
</dbReference>
<evidence type="ECO:0000259" key="5">
    <source>
        <dbReference type="Pfam" id="PF02902"/>
    </source>
</evidence>
<reference evidence="6" key="2">
    <citation type="submission" date="2023-05" db="EMBL/GenBank/DDBJ databases">
        <authorList>
            <person name="Schelkunov M.I."/>
        </authorList>
    </citation>
    <scope>NUCLEOTIDE SEQUENCE</scope>
    <source>
        <strain evidence="6">Hsosn_3</strain>
        <tissue evidence="6">Leaf</tissue>
    </source>
</reference>
<keyword evidence="7" id="KW-1185">Reference proteome</keyword>
<sequence>MNHFFEQNPDKKIEDHNLIFFPIFQDEHYYLICINLKKAIFEVFDNIRVGKDGNKEYGRYARKLQAQGTKRERKSVKTSGTVLFPDDEKNAEQKTIEEEAAQKTIVNGSTTTDDGKELQT</sequence>
<evidence type="ECO:0000256" key="2">
    <source>
        <dbReference type="ARBA" id="ARBA00022670"/>
    </source>
</evidence>
<dbReference type="InterPro" id="IPR038765">
    <property type="entry name" value="Papain-like_cys_pep_sf"/>
</dbReference>
<dbReference type="GO" id="GO:0008234">
    <property type="term" value="F:cysteine-type peptidase activity"/>
    <property type="evidence" value="ECO:0007669"/>
    <property type="project" value="InterPro"/>
</dbReference>